<evidence type="ECO:0000259" key="5">
    <source>
        <dbReference type="Pfam" id="PF10342"/>
    </source>
</evidence>
<feature type="chain" id="PRO_5015323614" description="Yeast cell wall synthesis Kre9/Knh1-like N-terminal domain-containing protein" evidence="4">
    <location>
        <begin position="18"/>
        <end position="219"/>
    </location>
</feature>
<keyword evidence="7" id="KW-1185">Reference proteome</keyword>
<dbReference type="InterPro" id="IPR045328">
    <property type="entry name" value="Kre9/Knh1"/>
</dbReference>
<dbReference type="Pfam" id="PF10342">
    <property type="entry name" value="Kre9_KNH"/>
    <property type="match status" value="1"/>
</dbReference>
<dbReference type="AlphaFoldDB" id="A0A2R6NUP5"/>
<name>A0A2R6NUP5_9APHY</name>
<evidence type="ECO:0000256" key="4">
    <source>
        <dbReference type="SAM" id="SignalP"/>
    </source>
</evidence>
<organism evidence="6 7">
    <name type="scientific">Hermanssonia centrifuga</name>
    <dbReference type="NCBI Taxonomy" id="98765"/>
    <lineage>
        <taxon>Eukaryota</taxon>
        <taxon>Fungi</taxon>
        <taxon>Dikarya</taxon>
        <taxon>Basidiomycota</taxon>
        <taxon>Agaricomycotina</taxon>
        <taxon>Agaricomycetes</taxon>
        <taxon>Polyporales</taxon>
        <taxon>Meruliaceae</taxon>
        <taxon>Hermanssonia</taxon>
    </lineage>
</organism>
<evidence type="ECO:0000256" key="3">
    <source>
        <dbReference type="SAM" id="Phobius"/>
    </source>
</evidence>
<dbReference type="STRING" id="98765.A0A2R6NUP5"/>
<evidence type="ECO:0000256" key="1">
    <source>
        <dbReference type="ARBA" id="ARBA00022729"/>
    </source>
</evidence>
<protein>
    <recommendedName>
        <fullName evidence="5">Yeast cell wall synthesis Kre9/Knh1-like N-terminal domain-containing protein</fullName>
    </recommendedName>
</protein>
<feature type="domain" description="Yeast cell wall synthesis Kre9/Knh1-like N-terminal" evidence="5">
    <location>
        <begin position="24"/>
        <end position="111"/>
    </location>
</feature>
<dbReference type="PANTHER" id="PTHR28154:SF1">
    <property type="entry name" value="CELL WALL SYNTHESIS PROTEIN KNH1-RELATED"/>
    <property type="match status" value="1"/>
</dbReference>
<dbReference type="Proteomes" id="UP000186601">
    <property type="component" value="Unassembled WGS sequence"/>
</dbReference>
<keyword evidence="3" id="KW-0472">Membrane</keyword>
<gene>
    <name evidence="6" type="ORF">PHLCEN_2v8132</name>
</gene>
<dbReference type="GO" id="GO:0006078">
    <property type="term" value="P:(1-&gt;6)-beta-D-glucan biosynthetic process"/>
    <property type="evidence" value="ECO:0007669"/>
    <property type="project" value="InterPro"/>
</dbReference>
<feature type="region of interest" description="Disordered" evidence="2">
    <location>
        <begin position="150"/>
        <end position="194"/>
    </location>
</feature>
<feature type="signal peptide" evidence="4">
    <location>
        <begin position="1"/>
        <end position="17"/>
    </location>
</feature>
<evidence type="ECO:0000313" key="7">
    <source>
        <dbReference type="Proteomes" id="UP000186601"/>
    </source>
</evidence>
<keyword evidence="1 4" id="KW-0732">Signal</keyword>
<dbReference type="EMBL" id="MLYV02000824">
    <property type="protein sequence ID" value="PSR76936.1"/>
    <property type="molecule type" value="Genomic_DNA"/>
</dbReference>
<keyword evidence="3" id="KW-1133">Transmembrane helix</keyword>
<dbReference type="GO" id="GO:0042546">
    <property type="term" value="P:cell wall biogenesis"/>
    <property type="evidence" value="ECO:0007669"/>
    <property type="project" value="InterPro"/>
</dbReference>
<dbReference type="PANTHER" id="PTHR28154">
    <property type="entry name" value="CELL WALL SYNTHESIS PROTEIN KNH1-RELATED"/>
    <property type="match status" value="1"/>
</dbReference>
<keyword evidence="3" id="KW-0812">Transmembrane</keyword>
<dbReference type="InterPro" id="IPR018466">
    <property type="entry name" value="Kre9/Knh1-like_N"/>
</dbReference>
<accession>A0A2R6NUP5</accession>
<evidence type="ECO:0000313" key="6">
    <source>
        <dbReference type="EMBL" id="PSR76936.1"/>
    </source>
</evidence>
<reference evidence="6 7" key="1">
    <citation type="submission" date="2018-02" db="EMBL/GenBank/DDBJ databases">
        <title>Genome sequence of the basidiomycete white-rot fungus Phlebia centrifuga.</title>
        <authorList>
            <person name="Granchi Z."/>
            <person name="Peng M."/>
            <person name="de Vries R.P."/>
            <person name="Hilden K."/>
            <person name="Makela M.R."/>
            <person name="Grigoriev I."/>
            <person name="Riley R."/>
        </authorList>
    </citation>
    <scope>NUCLEOTIDE SEQUENCE [LARGE SCALE GENOMIC DNA]</scope>
    <source>
        <strain evidence="6 7">FBCC195</strain>
    </source>
</reference>
<proteinExistence type="predicted"/>
<dbReference type="OrthoDB" id="2432613at2759"/>
<comment type="caution">
    <text evidence="6">The sequence shown here is derived from an EMBL/GenBank/DDBJ whole genome shotgun (WGS) entry which is preliminary data.</text>
</comment>
<feature type="transmembrane region" description="Helical" evidence="3">
    <location>
        <begin position="197"/>
        <end position="218"/>
    </location>
</feature>
<sequence>MFASVFALVAIVPSALAAISITAPVASTSWAAGQQQTLTWVDDGQSPSLANFSSSMVSIYAGNAIQQTQLQLIVPSVDVSTTGSISFTPDPSIGPNGNAYFIRFESLALKDATNPQFPAEAFSAKFTLTGMTGTFNQTVQAEVDGASTAPIGGATSAPASGASSSAPAASNSKPTSTSTVSSAASGSPTGATNSNGASGLAASFGLVGSVVAIASAMML</sequence>
<evidence type="ECO:0000256" key="2">
    <source>
        <dbReference type="SAM" id="MobiDB-lite"/>
    </source>
</evidence>